<comment type="caution">
    <text evidence="3">The sequence shown here is derived from an EMBL/GenBank/DDBJ whole genome shotgun (WGS) entry which is preliminary data.</text>
</comment>
<organism evidence="3 4">
    <name type="scientific">Candidatus Endobugula sertula</name>
    <name type="common">Bugula neritina bacterial symbiont</name>
    <dbReference type="NCBI Taxonomy" id="62101"/>
    <lineage>
        <taxon>Bacteria</taxon>
        <taxon>Pseudomonadati</taxon>
        <taxon>Pseudomonadota</taxon>
        <taxon>Gammaproteobacteria</taxon>
        <taxon>Cellvibrionales</taxon>
        <taxon>Cellvibrionaceae</taxon>
        <taxon>Candidatus Endobugula</taxon>
    </lineage>
</organism>
<feature type="domain" description="Signal transduction histidine kinase internal region" evidence="2">
    <location>
        <begin position="153"/>
        <end position="229"/>
    </location>
</feature>
<dbReference type="InterPro" id="IPR010559">
    <property type="entry name" value="Sig_transdc_His_kin_internal"/>
</dbReference>
<evidence type="ECO:0000259" key="2">
    <source>
        <dbReference type="Pfam" id="PF06580"/>
    </source>
</evidence>
<dbReference type="GO" id="GO:0016020">
    <property type="term" value="C:membrane"/>
    <property type="evidence" value="ECO:0007669"/>
    <property type="project" value="InterPro"/>
</dbReference>
<dbReference type="Pfam" id="PF06580">
    <property type="entry name" value="His_kinase"/>
    <property type="match status" value="1"/>
</dbReference>
<reference evidence="3 4" key="1">
    <citation type="journal article" date="2016" name="Appl. Environ. Microbiol.">
        <title>Lack of Overt Genome Reduction in the Bryostatin-Producing Bryozoan Symbiont "Candidatus Endobugula sertula".</title>
        <authorList>
            <person name="Miller I.J."/>
            <person name="Vanee N."/>
            <person name="Fong S.S."/>
            <person name="Lim-Fong G.E."/>
            <person name="Kwan J.C."/>
        </authorList>
    </citation>
    <scope>NUCLEOTIDE SEQUENCE [LARGE SCALE GENOMIC DNA]</scope>
    <source>
        <strain evidence="3">AB1-4</strain>
    </source>
</reference>
<dbReference type="PANTHER" id="PTHR34220">
    <property type="entry name" value="SENSOR HISTIDINE KINASE YPDA"/>
    <property type="match status" value="1"/>
</dbReference>
<dbReference type="GO" id="GO:0000155">
    <property type="term" value="F:phosphorelay sensor kinase activity"/>
    <property type="evidence" value="ECO:0007669"/>
    <property type="project" value="InterPro"/>
</dbReference>
<dbReference type="InterPro" id="IPR036890">
    <property type="entry name" value="HATPase_C_sf"/>
</dbReference>
<feature type="transmembrane region" description="Helical" evidence="1">
    <location>
        <begin position="121"/>
        <end position="137"/>
    </location>
</feature>
<feature type="transmembrane region" description="Helical" evidence="1">
    <location>
        <begin position="53"/>
        <end position="71"/>
    </location>
</feature>
<gene>
    <name evidence="3" type="ORF">AB835_10055</name>
</gene>
<evidence type="ECO:0000313" key="4">
    <source>
        <dbReference type="Proteomes" id="UP000242502"/>
    </source>
</evidence>
<dbReference type="Proteomes" id="UP000242502">
    <property type="component" value="Unassembled WGS sequence"/>
</dbReference>
<dbReference type="STRING" id="62101.AB835_10055"/>
<proteinExistence type="predicted"/>
<evidence type="ECO:0000256" key="1">
    <source>
        <dbReference type="SAM" id="Phobius"/>
    </source>
</evidence>
<accession>A0A1D2QNR8</accession>
<sequence>MKSSLSAEDTENDLLPHLCSTMAILSLVLAGELLALALVLVQNPLLTFSWVQLGYTSMIVQWIILLSAWALCQLSRIFSRVSVVIGGCLAYGTVLLIALLILVGAWYIMDDDPSGMGLLKNMLLAAIFSGIFLRYLYLQQQLRNQQQAELQSRIQALNARIRPHFLFNSMNAIASLIPVNPELAEQVVENLSELFRESLKETSLVPLAQEIDLCRHYANIEKVRLGDRLQLEWSCDHVLSSVKVPSLTLQPLVENAICHGIQGLPEGGLVSISTRVDKEVLRIIVTNPVSENSDNRTDCLPELKNNGVALQNIAYRLQAYYGKKASIEAKQHCHQGVNYYQVTLTIDMEE</sequence>
<dbReference type="Gene3D" id="3.30.565.10">
    <property type="entry name" value="Histidine kinase-like ATPase, C-terminal domain"/>
    <property type="match status" value="1"/>
</dbReference>
<dbReference type="InterPro" id="IPR050640">
    <property type="entry name" value="Bact_2-comp_sensor_kinase"/>
</dbReference>
<feature type="transmembrane region" description="Helical" evidence="1">
    <location>
        <begin position="83"/>
        <end position="109"/>
    </location>
</feature>
<keyword evidence="1" id="KW-0472">Membrane</keyword>
<dbReference type="AlphaFoldDB" id="A0A1D2QNR8"/>
<feature type="transmembrane region" description="Helical" evidence="1">
    <location>
        <begin position="21"/>
        <end position="41"/>
    </location>
</feature>
<keyword evidence="1" id="KW-0812">Transmembrane</keyword>
<protein>
    <recommendedName>
        <fullName evidence="2">Signal transduction histidine kinase internal region domain-containing protein</fullName>
    </recommendedName>
</protein>
<name>A0A1D2QNR8_9GAMM</name>
<evidence type="ECO:0000313" key="3">
    <source>
        <dbReference type="EMBL" id="ODS23231.1"/>
    </source>
</evidence>
<dbReference type="SUPFAM" id="SSF55874">
    <property type="entry name" value="ATPase domain of HSP90 chaperone/DNA topoisomerase II/histidine kinase"/>
    <property type="match status" value="1"/>
</dbReference>
<dbReference type="PANTHER" id="PTHR34220:SF7">
    <property type="entry name" value="SENSOR HISTIDINE KINASE YPDA"/>
    <property type="match status" value="1"/>
</dbReference>
<dbReference type="EMBL" id="MDLC01000035">
    <property type="protein sequence ID" value="ODS23231.1"/>
    <property type="molecule type" value="Genomic_DNA"/>
</dbReference>
<keyword evidence="1" id="KW-1133">Transmembrane helix</keyword>